<dbReference type="SUPFAM" id="SSF52418">
    <property type="entry name" value="Nucleoside phosphorylase/phosphoribosyltransferase catalytic domain"/>
    <property type="match status" value="1"/>
</dbReference>
<accession>A0A090W2D1</accession>
<evidence type="ECO:0000256" key="2">
    <source>
        <dbReference type="ARBA" id="ARBA00022679"/>
    </source>
</evidence>
<sequence>MLQNFVDIISGKGTEAQNNVVCANAGLAIATSKQISHKEGFELAKASLFSGKAKASLDTLIELSK</sequence>
<gene>
    <name evidence="3" type="ORF">JCM19302_599</name>
</gene>
<reference evidence="3 4" key="1">
    <citation type="journal article" date="2014" name="Genome Announc.">
        <title>Draft Genome Sequence of Marine Flavobacterium Jejuia pallidilutea Strain 11shimoA1 and Pigmentation Mutants.</title>
        <authorList>
            <person name="Takatani N."/>
            <person name="Nakanishi M."/>
            <person name="Meirelles P."/>
            <person name="Mino S."/>
            <person name="Suda W."/>
            <person name="Oshima K."/>
            <person name="Hattori M."/>
            <person name="Ohkuma M."/>
            <person name="Hosokawa M."/>
            <person name="Miyashita K."/>
            <person name="Thompson F.L."/>
            <person name="Niwa A."/>
            <person name="Sawabe T."/>
            <person name="Sawabe T."/>
        </authorList>
    </citation>
    <scope>NUCLEOTIDE SEQUENCE [LARGE SCALE GENOMIC DNA]</scope>
    <source>
        <strain evidence="4">JCM19302</strain>
    </source>
</reference>
<proteinExistence type="predicted"/>
<keyword evidence="2 3" id="KW-0808">Transferase</keyword>
<evidence type="ECO:0000256" key="1">
    <source>
        <dbReference type="ARBA" id="ARBA00022676"/>
    </source>
</evidence>
<dbReference type="Gene3D" id="3.40.1030.10">
    <property type="entry name" value="Nucleoside phosphorylase/phosphoribosyltransferase catalytic domain"/>
    <property type="match status" value="1"/>
</dbReference>
<keyword evidence="1 3" id="KW-0328">Glycosyltransferase</keyword>
<dbReference type="InterPro" id="IPR035902">
    <property type="entry name" value="Nuc_phospho_transferase"/>
</dbReference>
<evidence type="ECO:0000313" key="4">
    <source>
        <dbReference type="Proteomes" id="UP000029646"/>
    </source>
</evidence>
<dbReference type="AlphaFoldDB" id="A0A090W2D1"/>
<name>A0A090W2D1_9FLAO</name>
<dbReference type="GO" id="GO:0004048">
    <property type="term" value="F:anthranilate phosphoribosyltransferase activity"/>
    <property type="evidence" value="ECO:0007669"/>
    <property type="project" value="UniProtKB-EC"/>
</dbReference>
<comment type="caution">
    <text evidence="3">The sequence shown here is derived from an EMBL/GenBank/DDBJ whole genome shotgun (WGS) entry which is preliminary data.</text>
</comment>
<dbReference type="EMBL" id="BBNS01000010">
    <property type="protein sequence ID" value="GAL71170.1"/>
    <property type="molecule type" value="Genomic_DNA"/>
</dbReference>
<dbReference type="Proteomes" id="UP000029646">
    <property type="component" value="Unassembled WGS sequence"/>
</dbReference>
<evidence type="ECO:0000313" key="3">
    <source>
        <dbReference type="EMBL" id="GAL71170.1"/>
    </source>
</evidence>
<protein>
    <submittedName>
        <fullName evidence="3">Anthranilate phosphoribosyltransferase</fullName>
        <ecNumber evidence="3">2.4.2.18</ecNumber>
    </submittedName>
</protein>
<organism evidence="3 4">
    <name type="scientific">Jejuia pallidilutea</name>
    <dbReference type="NCBI Taxonomy" id="504487"/>
    <lineage>
        <taxon>Bacteria</taxon>
        <taxon>Pseudomonadati</taxon>
        <taxon>Bacteroidota</taxon>
        <taxon>Flavobacteriia</taxon>
        <taxon>Flavobacteriales</taxon>
        <taxon>Flavobacteriaceae</taxon>
        <taxon>Jejuia</taxon>
    </lineage>
</organism>
<dbReference type="EC" id="2.4.2.18" evidence="3"/>